<protein>
    <submittedName>
        <fullName evidence="1">Uncharacterized protein</fullName>
    </submittedName>
</protein>
<reference evidence="1" key="1">
    <citation type="submission" date="2020-02" db="EMBL/GenBank/DDBJ databases">
        <authorList>
            <person name="Meier V. D."/>
        </authorList>
    </citation>
    <scope>NUCLEOTIDE SEQUENCE</scope>
    <source>
        <strain evidence="1">AVDCRST_MAG10</strain>
    </source>
</reference>
<dbReference type="EMBL" id="CADCTB010000112">
    <property type="protein sequence ID" value="CAA9242738.1"/>
    <property type="molecule type" value="Genomic_DNA"/>
</dbReference>
<name>A0A6J4I7X4_9ACTN</name>
<accession>A0A6J4I7X4</accession>
<sequence>MSSGIALVRFGDGTVKVGNYHGTSDLLVPRLFDTAMEATDAYFEGRDGWSDPEGDVEDVVVYVDYGDSFWFEAKATRTSVLPEYCDPLDANSEDQMGRRDPSRVLVEVHDGEPDWATEWFRRRLTMG</sequence>
<evidence type="ECO:0000313" key="1">
    <source>
        <dbReference type="EMBL" id="CAA9242738.1"/>
    </source>
</evidence>
<organism evidence="1">
    <name type="scientific">uncultured Acidimicrobiales bacterium</name>
    <dbReference type="NCBI Taxonomy" id="310071"/>
    <lineage>
        <taxon>Bacteria</taxon>
        <taxon>Bacillati</taxon>
        <taxon>Actinomycetota</taxon>
        <taxon>Acidimicrobiia</taxon>
        <taxon>Acidimicrobiales</taxon>
        <taxon>environmental samples</taxon>
    </lineage>
</organism>
<proteinExistence type="predicted"/>
<gene>
    <name evidence="1" type="ORF">AVDCRST_MAG10-1685</name>
</gene>
<dbReference type="AlphaFoldDB" id="A0A6J4I7X4"/>